<dbReference type="PATRIC" id="fig|1229493.5.peg.738"/>
<dbReference type="Proteomes" id="UP000031586">
    <property type="component" value="Unassembled WGS sequence"/>
</dbReference>
<proteinExistence type="inferred from homology"/>
<dbReference type="InterPro" id="IPR020904">
    <property type="entry name" value="Sc_DH/Rdtase_CS"/>
</dbReference>
<dbReference type="InterPro" id="IPR002347">
    <property type="entry name" value="SDR_fam"/>
</dbReference>
<dbReference type="PROSITE" id="PS00061">
    <property type="entry name" value="ADH_SHORT"/>
    <property type="match status" value="1"/>
</dbReference>
<dbReference type="Gene3D" id="3.40.50.720">
    <property type="entry name" value="NAD(P)-binding Rossmann-like Domain"/>
    <property type="match status" value="1"/>
</dbReference>
<evidence type="ECO:0000313" key="5">
    <source>
        <dbReference type="Proteomes" id="UP000031586"/>
    </source>
</evidence>
<dbReference type="SUPFAM" id="SSF51735">
    <property type="entry name" value="NAD(P)-binding Rossmann-fold domains"/>
    <property type="match status" value="1"/>
</dbReference>
<name>A0A0C1WB24_9VIBR</name>
<dbReference type="FunFam" id="3.40.50.720:FF:000084">
    <property type="entry name" value="Short-chain dehydrogenase reductase"/>
    <property type="match status" value="1"/>
</dbReference>
<dbReference type="PROSITE" id="PS51257">
    <property type="entry name" value="PROKAR_LIPOPROTEIN"/>
    <property type="match status" value="1"/>
</dbReference>
<protein>
    <recommendedName>
        <fullName evidence="3">2,3-dihydro-2,3-dihydroxybenzoate dehydrogenase</fullName>
        <ecNumber evidence="3">1.3.1.28</ecNumber>
    </recommendedName>
</protein>
<sequence>MSENRSEFDSKLCLVTGAGQGIGLACAKSLLAQNARVIACDVTQKALDALQQSLPSDQQQRTTLLPFDLADSTAIQNACRKLEQDQLLPDYIVTCAGTLHLESVLDLPLEALNKTLDVNLKGTMLLTQQLAKMLVKHGKQGAIVAVGSNAADTPRVKMSAYCTSKAGLHMWMQCLGLELAEHGVRCNIVSPGSTRTPMQEQMWNESYGERETIQGNLASHRMGIPLNKIAETKDITNAIEFLLSDKSGHITMHDLRVDGGATF</sequence>
<dbReference type="PANTHER" id="PTHR42760">
    <property type="entry name" value="SHORT-CHAIN DEHYDROGENASES/REDUCTASES FAMILY MEMBER"/>
    <property type="match status" value="1"/>
</dbReference>
<accession>A0A0C1WB24</accession>
<dbReference type="PRINTS" id="PR01397">
    <property type="entry name" value="DHBDHDRGNASE"/>
</dbReference>
<comment type="caution">
    <text evidence="4">The sequence shown here is derived from an EMBL/GenBank/DDBJ whole genome shotgun (WGS) entry which is preliminary data.</text>
</comment>
<dbReference type="InterPro" id="IPR036291">
    <property type="entry name" value="NAD(P)-bd_dom_sf"/>
</dbReference>
<evidence type="ECO:0000256" key="3">
    <source>
        <dbReference type="NCBIfam" id="TIGR04316"/>
    </source>
</evidence>
<dbReference type="AlphaFoldDB" id="A0A0C1WB24"/>
<comment type="similarity">
    <text evidence="1">Belongs to the short-chain dehydrogenases/reductases (SDR) family.</text>
</comment>
<evidence type="ECO:0000256" key="1">
    <source>
        <dbReference type="ARBA" id="ARBA00006484"/>
    </source>
</evidence>
<dbReference type="EMBL" id="JPRD01000014">
    <property type="protein sequence ID" value="KIF53512.1"/>
    <property type="molecule type" value="Genomic_DNA"/>
</dbReference>
<dbReference type="PANTHER" id="PTHR42760:SF115">
    <property type="entry name" value="3-OXOACYL-[ACYL-CARRIER-PROTEIN] REDUCTASE FABG"/>
    <property type="match status" value="1"/>
</dbReference>
<dbReference type="GO" id="GO:0019290">
    <property type="term" value="P:siderophore biosynthetic process"/>
    <property type="evidence" value="ECO:0007669"/>
    <property type="project" value="InterPro"/>
</dbReference>
<organism evidence="4 5">
    <name type="scientific">Vibrio owensii CAIM 1854 = LMG 25443</name>
    <dbReference type="NCBI Taxonomy" id="1229493"/>
    <lineage>
        <taxon>Bacteria</taxon>
        <taxon>Pseudomonadati</taxon>
        <taxon>Pseudomonadota</taxon>
        <taxon>Gammaproteobacteria</taxon>
        <taxon>Vibrionales</taxon>
        <taxon>Vibrionaceae</taxon>
        <taxon>Vibrio</taxon>
    </lineage>
</organism>
<dbReference type="RefSeq" id="WP_020196026.1">
    <property type="nucleotide sequence ID" value="NZ_BAOH01000037.1"/>
</dbReference>
<keyword evidence="2" id="KW-0560">Oxidoreductase</keyword>
<dbReference type="NCBIfam" id="TIGR04316">
    <property type="entry name" value="dhbA_paeA"/>
    <property type="match status" value="1"/>
</dbReference>
<dbReference type="Pfam" id="PF00106">
    <property type="entry name" value="adh_short"/>
    <property type="match status" value="1"/>
</dbReference>
<evidence type="ECO:0000313" key="4">
    <source>
        <dbReference type="EMBL" id="KIF53512.1"/>
    </source>
</evidence>
<dbReference type="GO" id="GO:0008667">
    <property type="term" value="F:2,3-dihydro-2,3-dihydroxybenzoate dehydrogenase activity"/>
    <property type="evidence" value="ECO:0007669"/>
    <property type="project" value="UniProtKB-UniRule"/>
</dbReference>
<reference evidence="4 5" key="1">
    <citation type="submission" date="2014-07" db="EMBL/GenBank/DDBJ databases">
        <title>Unique and conserved regions in Vibrio harveyi and related species in comparison with the shrimp pathogen Vibrio harveyi CAIM 1792.</title>
        <authorList>
            <person name="Espinoza-Valles I."/>
            <person name="Vora G."/>
            <person name="Leekitcharoenphon P."/>
            <person name="Ussery D."/>
            <person name="Hoj L."/>
            <person name="Gomez-Gil B."/>
        </authorList>
    </citation>
    <scope>NUCLEOTIDE SEQUENCE [LARGE SCALE GENOMIC DNA]</scope>
    <source>
        <strain evidence="5">CAIM 1854 / LMG 25443</strain>
    </source>
</reference>
<dbReference type="InterPro" id="IPR003560">
    <property type="entry name" value="DHB_DH"/>
</dbReference>
<dbReference type="EC" id="1.3.1.28" evidence="3"/>
<dbReference type="GO" id="GO:0016616">
    <property type="term" value="F:oxidoreductase activity, acting on the CH-OH group of donors, NAD or NADP as acceptor"/>
    <property type="evidence" value="ECO:0007669"/>
    <property type="project" value="TreeGrafter"/>
</dbReference>
<evidence type="ECO:0000256" key="2">
    <source>
        <dbReference type="ARBA" id="ARBA00023002"/>
    </source>
</evidence>
<gene>
    <name evidence="4" type="ORF">H735_08250</name>
</gene>